<dbReference type="Pfam" id="PF03195">
    <property type="entry name" value="LOB"/>
    <property type="match status" value="2"/>
</dbReference>
<comment type="caution">
    <text evidence="3">The sequence shown here is derived from an EMBL/GenBank/DDBJ whole genome shotgun (WGS) entry which is preliminary data.</text>
</comment>
<comment type="similarity">
    <text evidence="1">Belongs to the LOB domain-containing protein family.</text>
</comment>
<accession>A0AAV5CEV0</accession>
<keyword evidence="4" id="KW-1185">Reference proteome</keyword>
<evidence type="ECO:0000313" key="3">
    <source>
        <dbReference type="EMBL" id="GJM96863.1"/>
    </source>
</evidence>
<organism evidence="3 4">
    <name type="scientific">Eleusine coracana subsp. coracana</name>
    <dbReference type="NCBI Taxonomy" id="191504"/>
    <lineage>
        <taxon>Eukaryota</taxon>
        <taxon>Viridiplantae</taxon>
        <taxon>Streptophyta</taxon>
        <taxon>Embryophyta</taxon>
        <taxon>Tracheophyta</taxon>
        <taxon>Spermatophyta</taxon>
        <taxon>Magnoliopsida</taxon>
        <taxon>Liliopsida</taxon>
        <taxon>Poales</taxon>
        <taxon>Poaceae</taxon>
        <taxon>PACMAD clade</taxon>
        <taxon>Chloridoideae</taxon>
        <taxon>Cynodonteae</taxon>
        <taxon>Eleusininae</taxon>
        <taxon>Eleusine</taxon>
    </lineage>
</organism>
<evidence type="ECO:0000259" key="2">
    <source>
        <dbReference type="PROSITE" id="PS50891"/>
    </source>
</evidence>
<evidence type="ECO:0000256" key="1">
    <source>
        <dbReference type="ARBA" id="ARBA00005474"/>
    </source>
</evidence>
<reference evidence="3" key="1">
    <citation type="journal article" date="2018" name="DNA Res.">
        <title>Multiple hybrid de novo genome assembly of finger millet, an orphan allotetraploid crop.</title>
        <authorList>
            <person name="Hatakeyama M."/>
            <person name="Aluri S."/>
            <person name="Balachadran M.T."/>
            <person name="Sivarajan S.R."/>
            <person name="Patrignani A."/>
            <person name="Gruter S."/>
            <person name="Poveda L."/>
            <person name="Shimizu-Inatsugi R."/>
            <person name="Baeten J."/>
            <person name="Francoijs K.J."/>
            <person name="Nataraja K.N."/>
            <person name="Reddy Y.A.N."/>
            <person name="Phadnis S."/>
            <person name="Ravikumar R.L."/>
            <person name="Schlapbach R."/>
            <person name="Sreeman S.M."/>
            <person name="Shimizu K.K."/>
        </authorList>
    </citation>
    <scope>NUCLEOTIDE SEQUENCE</scope>
</reference>
<dbReference type="Proteomes" id="UP001054889">
    <property type="component" value="Unassembled WGS sequence"/>
</dbReference>
<name>A0AAV5CEV0_ELECO</name>
<dbReference type="EMBL" id="BQKI01000006">
    <property type="protein sequence ID" value="GJM96863.1"/>
    <property type="molecule type" value="Genomic_DNA"/>
</dbReference>
<protein>
    <recommendedName>
        <fullName evidence="2">LOB domain-containing protein</fullName>
    </recommendedName>
</protein>
<dbReference type="PANTHER" id="PTHR31301">
    <property type="entry name" value="LOB DOMAIN-CONTAINING PROTEIN 4-RELATED"/>
    <property type="match status" value="1"/>
</dbReference>
<dbReference type="PANTHER" id="PTHR31301:SF153">
    <property type="entry name" value="LOB DOMAIN-CONTAINING PROTEIN 26"/>
    <property type="match status" value="1"/>
</dbReference>
<dbReference type="PROSITE" id="PS50891">
    <property type="entry name" value="LOB"/>
    <property type="match status" value="1"/>
</dbReference>
<evidence type="ECO:0000313" key="4">
    <source>
        <dbReference type="Proteomes" id="UP001054889"/>
    </source>
</evidence>
<proteinExistence type="inferred from homology"/>
<dbReference type="InterPro" id="IPR004883">
    <property type="entry name" value="LOB"/>
</dbReference>
<dbReference type="AlphaFoldDB" id="A0AAV5CEV0"/>
<sequence>MSSSMNANTEAGAGNPGRRCAACKNQRRKCSQDCILAPYFPATDPQRYACVQRIFGASNIARVLQALGNDHFSLNETCGMIFALAEQWRVPSLSFLRVQSLPVQERGKAADTMAMEAYRRVQDPVYGCAGVIARLQEEIRAVQSELARTQAQIAVHAAAAGVQPAAELMNAQAVAPPPQQQAGDAMMVQQEPFPGLDELLLDDFRAGDNLFHDDMII</sequence>
<gene>
    <name evidence="3" type="primary">ga13735</name>
    <name evidence="3" type="ORF">PR202_ga13735</name>
</gene>
<reference evidence="3" key="2">
    <citation type="submission" date="2021-12" db="EMBL/GenBank/DDBJ databases">
        <title>Resequencing data analysis of finger millet.</title>
        <authorList>
            <person name="Hatakeyama M."/>
            <person name="Aluri S."/>
            <person name="Balachadran M.T."/>
            <person name="Sivarajan S.R."/>
            <person name="Poveda L."/>
            <person name="Shimizu-Inatsugi R."/>
            <person name="Schlapbach R."/>
            <person name="Sreeman S.M."/>
            <person name="Shimizu K.K."/>
        </authorList>
    </citation>
    <scope>NUCLEOTIDE SEQUENCE</scope>
</reference>
<feature type="domain" description="LOB" evidence="2">
    <location>
        <begin position="18"/>
        <end position="153"/>
    </location>
</feature>